<feature type="transmembrane region" description="Helical" evidence="6">
    <location>
        <begin position="47"/>
        <end position="65"/>
    </location>
</feature>
<dbReference type="InterPro" id="IPR005538">
    <property type="entry name" value="LrgA/CidA"/>
</dbReference>
<evidence type="ECO:0000256" key="4">
    <source>
        <dbReference type="ARBA" id="ARBA00022989"/>
    </source>
</evidence>
<keyword evidence="5 6" id="KW-0472">Membrane</keyword>
<keyword evidence="3 6" id="KW-0812">Transmembrane</keyword>
<organism evidence="7 8">
    <name type="scientific">Levilactobacillus acidifarinae DSM 19394 = JCM 15949</name>
    <dbReference type="NCBI Taxonomy" id="1423715"/>
    <lineage>
        <taxon>Bacteria</taxon>
        <taxon>Bacillati</taxon>
        <taxon>Bacillota</taxon>
        <taxon>Bacilli</taxon>
        <taxon>Lactobacillales</taxon>
        <taxon>Lactobacillaceae</taxon>
        <taxon>Levilactobacillus</taxon>
    </lineage>
</organism>
<dbReference type="RefSeq" id="WP_057800790.1">
    <property type="nucleotide sequence ID" value="NZ_AZDV01000003.1"/>
</dbReference>
<gene>
    <name evidence="7" type="ORF">FD25_GL001927</name>
</gene>
<feature type="transmembrane region" description="Helical" evidence="6">
    <location>
        <begin position="77"/>
        <end position="95"/>
    </location>
</feature>
<accession>A0A0R1LKU3</accession>
<comment type="subcellular location">
    <subcellularLocation>
        <location evidence="1">Cell membrane</location>
        <topology evidence="1">Multi-pass membrane protein</topology>
    </subcellularLocation>
</comment>
<proteinExistence type="predicted"/>
<dbReference type="Proteomes" id="UP000051955">
    <property type="component" value="Unassembled WGS sequence"/>
</dbReference>
<dbReference type="PATRIC" id="fig|1423715.3.peg.1976"/>
<evidence type="ECO:0000256" key="3">
    <source>
        <dbReference type="ARBA" id="ARBA00022692"/>
    </source>
</evidence>
<dbReference type="GO" id="GO:0005886">
    <property type="term" value="C:plasma membrane"/>
    <property type="evidence" value="ECO:0007669"/>
    <property type="project" value="UniProtKB-SubCell"/>
</dbReference>
<dbReference type="EMBL" id="AZDV01000003">
    <property type="protein sequence ID" value="KRK96431.1"/>
    <property type="molecule type" value="Genomic_DNA"/>
</dbReference>
<dbReference type="GO" id="GO:0016787">
    <property type="term" value="F:hydrolase activity"/>
    <property type="evidence" value="ECO:0007669"/>
    <property type="project" value="UniProtKB-KW"/>
</dbReference>
<dbReference type="PANTHER" id="PTHR33931">
    <property type="entry name" value="HOLIN-LIKE PROTEIN CIDA-RELATED"/>
    <property type="match status" value="1"/>
</dbReference>
<keyword evidence="2" id="KW-1003">Cell membrane</keyword>
<sequence length="152" mass="16372">MPTQPAKPVATPAEKPAAPILIQMGIFAAILFVSSLISGLFPPELPVPTPVVGLVILYILLATHALKLYQVEKLGDFLISLIAFLFVPSGIQVAANLDILRTQGLQIFVVMLLATIILLVCVAYTTKLMIWLRQHVFHGDITVDADVDGEGS</sequence>
<dbReference type="Pfam" id="PF03788">
    <property type="entry name" value="LrgA"/>
    <property type="match status" value="1"/>
</dbReference>
<evidence type="ECO:0000256" key="6">
    <source>
        <dbReference type="SAM" id="Phobius"/>
    </source>
</evidence>
<dbReference type="STRING" id="1423715.FD25_GL001927"/>
<evidence type="ECO:0000256" key="2">
    <source>
        <dbReference type="ARBA" id="ARBA00022475"/>
    </source>
</evidence>
<name>A0A0R1LKU3_9LACO</name>
<evidence type="ECO:0000256" key="5">
    <source>
        <dbReference type="ARBA" id="ARBA00023136"/>
    </source>
</evidence>
<feature type="transmembrane region" description="Helical" evidence="6">
    <location>
        <begin position="107"/>
        <end position="125"/>
    </location>
</feature>
<reference evidence="7 8" key="1">
    <citation type="journal article" date="2015" name="Genome Announc.">
        <title>Expanding the biotechnology potential of lactobacilli through comparative genomics of 213 strains and associated genera.</title>
        <authorList>
            <person name="Sun Z."/>
            <person name="Harris H.M."/>
            <person name="McCann A."/>
            <person name="Guo C."/>
            <person name="Argimon S."/>
            <person name="Zhang W."/>
            <person name="Yang X."/>
            <person name="Jeffery I.B."/>
            <person name="Cooney J.C."/>
            <person name="Kagawa T.F."/>
            <person name="Liu W."/>
            <person name="Song Y."/>
            <person name="Salvetti E."/>
            <person name="Wrobel A."/>
            <person name="Rasinkangas P."/>
            <person name="Parkhill J."/>
            <person name="Rea M.C."/>
            <person name="O'Sullivan O."/>
            <person name="Ritari J."/>
            <person name="Douillard F.P."/>
            <person name="Paul Ross R."/>
            <person name="Yang R."/>
            <person name="Briner A.E."/>
            <person name="Felis G.E."/>
            <person name="de Vos W.M."/>
            <person name="Barrangou R."/>
            <person name="Klaenhammer T.R."/>
            <person name="Caufield P.W."/>
            <person name="Cui Y."/>
            <person name="Zhang H."/>
            <person name="O'Toole P.W."/>
        </authorList>
    </citation>
    <scope>NUCLEOTIDE SEQUENCE [LARGE SCALE GENOMIC DNA]</scope>
    <source>
        <strain evidence="7 8">DSM 19394</strain>
    </source>
</reference>
<dbReference type="OrthoDB" id="3176438at2"/>
<evidence type="ECO:0000256" key="1">
    <source>
        <dbReference type="ARBA" id="ARBA00004651"/>
    </source>
</evidence>
<keyword evidence="8" id="KW-1185">Reference proteome</keyword>
<evidence type="ECO:0000313" key="8">
    <source>
        <dbReference type="Proteomes" id="UP000051955"/>
    </source>
</evidence>
<comment type="caution">
    <text evidence="7">The sequence shown here is derived from an EMBL/GenBank/DDBJ whole genome shotgun (WGS) entry which is preliminary data.</text>
</comment>
<keyword evidence="4 6" id="KW-1133">Transmembrane helix</keyword>
<dbReference type="PANTHER" id="PTHR33931:SF4">
    <property type="entry name" value="ANTIHOLIN-LIKE PROTEIN LRGA"/>
    <property type="match status" value="1"/>
</dbReference>
<dbReference type="AlphaFoldDB" id="A0A0R1LKU3"/>
<protein>
    <submittedName>
        <fullName evidence="7">Effector of murein hydrolase LrgA</fullName>
    </submittedName>
</protein>
<evidence type="ECO:0000313" key="7">
    <source>
        <dbReference type="EMBL" id="KRK96431.1"/>
    </source>
</evidence>
<feature type="transmembrane region" description="Helical" evidence="6">
    <location>
        <begin position="20"/>
        <end position="41"/>
    </location>
</feature>
<keyword evidence="7" id="KW-0378">Hydrolase</keyword>